<evidence type="ECO:0000259" key="1">
    <source>
        <dbReference type="Pfam" id="PF12728"/>
    </source>
</evidence>
<dbReference type="RefSeq" id="WP_186886796.1">
    <property type="nucleotide sequence ID" value="NZ_JACONZ010000001.1"/>
</dbReference>
<dbReference type="InterPro" id="IPR041657">
    <property type="entry name" value="HTH_17"/>
</dbReference>
<keyword evidence="3" id="KW-1185">Reference proteome</keyword>
<sequence>MRKKFQLFMDNEITTKEELLYSIAGYLEHCRTDGVLEEGWSQVKSEAVVKICQHFYQQVQDSALPTLHDWWYYNYSLTSAGMCLELCHCDEISYDSNGEKMEQQADQVYLLLQVNSSLLSIAQFAQHHGVTVPTVQRWLRRGRLRSAQLIEGDWRIPDLADRPGRTFMPVTYSWNEEIPELQTQFGFLKGVHQLLPL</sequence>
<evidence type="ECO:0000313" key="2">
    <source>
        <dbReference type="EMBL" id="MBC5580444.1"/>
    </source>
</evidence>
<feature type="domain" description="Helix-turn-helix" evidence="1">
    <location>
        <begin position="118"/>
        <end position="157"/>
    </location>
</feature>
<proteinExistence type="predicted"/>
<gene>
    <name evidence="2" type="ORF">H8S23_02885</name>
</gene>
<comment type="caution">
    <text evidence="2">The sequence shown here is derived from an EMBL/GenBank/DDBJ whole genome shotgun (WGS) entry which is preliminary data.</text>
</comment>
<protein>
    <submittedName>
        <fullName evidence="2">Helix-turn-helix domain-containing protein</fullName>
    </submittedName>
</protein>
<evidence type="ECO:0000313" key="3">
    <source>
        <dbReference type="Proteomes" id="UP000659630"/>
    </source>
</evidence>
<dbReference type="AlphaFoldDB" id="A0A923I608"/>
<dbReference type="Proteomes" id="UP000659630">
    <property type="component" value="Unassembled WGS sequence"/>
</dbReference>
<reference evidence="2" key="1">
    <citation type="submission" date="2020-08" db="EMBL/GenBank/DDBJ databases">
        <title>Genome public.</title>
        <authorList>
            <person name="Liu C."/>
            <person name="Sun Q."/>
        </authorList>
    </citation>
    <scope>NUCLEOTIDE SEQUENCE</scope>
    <source>
        <strain evidence="2">BX8</strain>
    </source>
</reference>
<organism evidence="2 3">
    <name type="scientific">Anaerofilum hominis</name>
    <dbReference type="NCBI Taxonomy" id="2763016"/>
    <lineage>
        <taxon>Bacteria</taxon>
        <taxon>Bacillati</taxon>
        <taxon>Bacillota</taxon>
        <taxon>Clostridia</taxon>
        <taxon>Eubacteriales</taxon>
        <taxon>Oscillospiraceae</taxon>
        <taxon>Anaerofilum</taxon>
    </lineage>
</organism>
<name>A0A923I608_9FIRM</name>
<dbReference type="EMBL" id="JACONZ010000001">
    <property type="protein sequence ID" value="MBC5580444.1"/>
    <property type="molecule type" value="Genomic_DNA"/>
</dbReference>
<dbReference type="Pfam" id="PF12728">
    <property type="entry name" value="HTH_17"/>
    <property type="match status" value="1"/>
</dbReference>
<accession>A0A923I608</accession>